<protein>
    <recommendedName>
        <fullName evidence="4">DUF308 domain-containing protein</fullName>
    </recommendedName>
</protein>
<proteinExistence type="predicted"/>
<comment type="caution">
    <text evidence="2">The sequence shown here is derived from an EMBL/GenBank/DDBJ whole genome shotgun (WGS) entry which is preliminary data.</text>
</comment>
<evidence type="ECO:0000313" key="3">
    <source>
        <dbReference type="Proteomes" id="UP001597073"/>
    </source>
</evidence>
<dbReference type="RefSeq" id="WP_377139701.1">
    <property type="nucleotide sequence ID" value="NZ_JBHTIA010000003.1"/>
</dbReference>
<sequence>MNALNQSTGTVPSEAAGTAKSLRKLYFARVAFSVIWITLIVTVGKTNNTLEEILFVLYPIWDVIATFVDINANPPASNKIPQYVNVAIGTLTTIAVIIALQSGIPTALVVFGVWASLTGLIQFIIGLRRRKMFEGQWPMILSGAQSLIAGGFIILRAHMPNYGIASLAGYSAFGAFYFALAAIRLGKTIKSTNV</sequence>
<evidence type="ECO:0000313" key="2">
    <source>
        <dbReference type="EMBL" id="MFD0764381.1"/>
    </source>
</evidence>
<dbReference type="Proteomes" id="UP001597073">
    <property type="component" value="Unassembled WGS sequence"/>
</dbReference>
<feature type="transmembrane region" description="Helical" evidence="1">
    <location>
        <begin position="53"/>
        <end position="71"/>
    </location>
</feature>
<keyword evidence="1" id="KW-1133">Transmembrane helix</keyword>
<gene>
    <name evidence="2" type="ORF">ACFQZI_05925</name>
</gene>
<name>A0ABW2ZDV6_9SPHI</name>
<keyword evidence="1" id="KW-0812">Transmembrane</keyword>
<keyword evidence="3" id="KW-1185">Reference proteome</keyword>
<organism evidence="2 3">
    <name type="scientific">Mucilaginibacter lutimaris</name>
    <dbReference type="NCBI Taxonomy" id="931629"/>
    <lineage>
        <taxon>Bacteria</taxon>
        <taxon>Pseudomonadati</taxon>
        <taxon>Bacteroidota</taxon>
        <taxon>Sphingobacteriia</taxon>
        <taxon>Sphingobacteriales</taxon>
        <taxon>Sphingobacteriaceae</taxon>
        <taxon>Mucilaginibacter</taxon>
    </lineage>
</organism>
<feature type="transmembrane region" description="Helical" evidence="1">
    <location>
        <begin position="83"/>
        <end position="101"/>
    </location>
</feature>
<reference evidence="3" key="1">
    <citation type="journal article" date="2019" name="Int. J. Syst. Evol. Microbiol.">
        <title>The Global Catalogue of Microorganisms (GCM) 10K type strain sequencing project: providing services to taxonomists for standard genome sequencing and annotation.</title>
        <authorList>
            <consortium name="The Broad Institute Genomics Platform"/>
            <consortium name="The Broad Institute Genome Sequencing Center for Infectious Disease"/>
            <person name="Wu L."/>
            <person name="Ma J."/>
        </authorList>
    </citation>
    <scope>NUCLEOTIDE SEQUENCE [LARGE SCALE GENOMIC DNA]</scope>
    <source>
        <strain evidence="3">CCUG 60742</strain>
    </source>
</reference>
<feature type="transmembrane region" description="Helical" evidence="1">
    <location>
        <begin position="107"/>
        <end position="127"/>
    </location>
</feature>
<feature type="transmembrane region" description="Helical" evidence="1">
    <location>
        <begin position="26"/>
        <end position="47"/>
    </location>
</feature>
<feature type="transmembrane region" description="Helical" evidence="1">
    <location>
        <begin position="139"/>
        <end position="158"/>
    </location>
</feature>
<feature type="transmembrane region" description="Helical" evidence="1">
    <location>
        <begin position="164"/>
        <end position="183"/>
    </location>
</feature>
<keyword evidence="1" id="KW-0472">Membrane</keyword>
<dbReference type="EMBL" id="JBHTIA010000003">
    <property type="protein sequence ID" value="MFD0764381.1"/>
    <property type="molecule type" value="Genomic_DNA"/>
</dbReference>
<accession>A0ABW2ZDV6</accession>
<evidence type="ECO:0000256" key="1">
    <source>
        <dbReference type="SAM" id="Phobius"/>
    </source>
</evidence>
<evidence type="ECO:0008006" key="4">
    <source>
        <dbReference type="Google" id="ProtNLM"/>
    </source>
</evidence>